<reference evidence="2 3" key="1">
    <citation type="journal article" date="2018" name="Nat. Ecol. Evol.">
        <title>Genomic signatures of mitonuclear coevolution across populations of Tigriopus californicus.</title>
        <authorList>
            <person name="Barreto F.S."/>
            <person name="Watson E.T."/>
            <person name="Lima T.G."/>
            <person name="Willett C.S."/>
            <person name="Edmands S."/>
            <person name="Li W."/>
            <person name="Burton R.S."/>
        </authorList>
    </citation>
    <scope>NUCLEOTIDE SEQUENCE [LARGE SCALE GENOMIC DNA]</scope>
    <source>
        <strain evidence="2 3">San Diego</strain>
    </source>
</reference>
<protein>
    <submittedName>
        <fullName evidence="2">Uncharacterized protein</fullName>
    </submittedName>
</protein>
<keyword evidence="3" id="KW-1185">Reference proteome</keyword>
<feature type="region of interest" description="Disordered" evidence="1">
    <location>
        <begin position="127"/>
        <end position="170"/>
    </location>
</feature>
<evidence type="ECO:0000256" key="1">
    <source>
        <dbReference type="SAM" id="MobiDB-lite"/>
    </source>
</evidence>
<dbReference type="PANTHER" id="PTHR33244">
    <property type="entry name" value="INTEGRASE CATALYTIC DOMAIN-CONTAINING PROTEIN-RELATED"/>
    <property type="match status" value="1"/>
</dbReference>
<accession>A0A553PU62</accession>
<name>A0A553PU62_TIGCA</name>
<dbReference type="STRING" id="6832.A0A553PU62"/>
<dbReference type="PANTHER" id="PTHR33244:SF3">
    <property type="entry name" value="PEPTIDASE A2 DOMAIN-CONTAINING PROTEIN"/>
    <property type="match status" value="1"/>
</dbReference>
<evidence type="ECO:0000313" key="2">
    <source>
        <dbReference type="EMBL" id="TRY81222.1"/>
    </source>
</evidence>
<evidence type="ECO:0000313" key="3">
    <source>
        <dbReference type="Proteomes" id="UP000318571"/>
    </source>
</evidence>
<dbReference type="OMA" id="EPMLSKD"/>
<proteinExistence type="predicted"/>
<organism evidence="2 3">
    <name type="scientific">Tigriopus californicus</name>
    <name type="common">Marine copepod</name>
    <dbReference type="NCBI Taxonomy" id="6832"/>
    <lineage>
        <taxon>Eukaryota</taxon>
        <taxon>Metazoa</taxon>
        <taxon>Ecdysozoa</taxon>
        <taxon>Arthropoda</taxon>
        <taxon>Crustacea</taxon>
        <taxon>Multicrustacea</taxon>
        <taxon>Hexanauplia</taxon>
        <taxon>Copepoda</taxon>
        <taxon>Harpacticoida</taxon>
        <taxon>Harpacticidae</taxon>
        <taxon>Tigriopus</taxon>
    </lineage>
</organism>
<feature type="compositionally biased region" description="Basic and acidic residues" evidence="1">
    <location>
        <begin position="149"/>
        <end position="159"/>
    </location>
</feature>
<dbReference type="EMBL" id="VCGU01000001">
    <property type="protein sequence ID" value="TRY81222.1"/>
    <property type="molecule type" value="Genomic_DNA"/>
</dbReference>
<comment type="caution">
    <text evidence="2">The sequence shown here is derived from an EMBL/GenBank/DDBJ whole genome shotgun (WGS) entry which is preliminary data.</text>
</comment>
<sequence>MEGKFGGDEFKLALFSWRNTPRADGFSPAYAFLGRQIRGLLPDARDHVSLDRDLFHQKRLSATKKVVERNGGKDLRPLVEGEHVYCQDPKTNRWTPGGVVTSLVDHGRSFLISNPNGVFRRNRRLLRPLGSDDGTDDPVLQPGMPEPMLSKDEVRDPPRRSPRIAKQTNA</sequence>
<gene>
    <name evidence="2" type="ORF">TCAL_14162</name>
</gene>
<dbReference type="Proteomes" id="UP000318571">
    <property type="component" value="Chromosome 12"/>
</dbReference>
<dbReference type="AlphaFoldDB" id="A0A553PU62"/>